<feature type="transmembrane region" description="Helical" evidence="1">
    <location>
        <begin position="56"/>
        <end position="79"/>
    </location>
</feature>
<proteinExistence type="predicted"/>
<evidence type="ECO:0000313" key="3">
    <source>
        <dbReference type="Proteomes" id="UP000192513"/>
    </source>
</evidence>
<dbReference type="EMBL" id="MVIE01000004">
    <property type="protein sequence ID" value="ORB45450.1"/>
    <property type="molecule type" value="Genomic_DNA"/>
</dbReference>
<feature type="transmembrane region" description="Helical" evidence="1">
    <location>
        <begin position="172"/>
        <end position="193"/>
    </location>
</feature>
<feature type="transmembrane region" description="Helical" evidence="1">
    <location>
        <begin position="99"/>
        <end position="121"/>
    </location>
</feature>
<name>A0A1X0IF10_9MYCO</name>
<protein>
    <recommendedName>
        <fullName evidence="4">DUF4386 domain-containing protein</fullName>
    </recommendedName>
</protein>
<accession>A0A1X0IF10</accession>
<organism evidence="2 3">
    <name type="scientific">Mycobacterium paraseoulense</name>
    <dbReference type="NCBI Taxonomy" id="590652"/>
    <lineage>
        <taxon>Bacteria</taxon>
        <taxon>Bacillati</taxon>
        <taxon>Actinomycetota</taxon>
        <taxon>Actinomycetes</taxon>
        <taxon>Mycobacteriales</taxon>
        <taxon>Mycobacteriaceae</taxon>
        <taxon>Mycobacterium</taxon>
    </lineage>
</organism>
<evidence type="ECO:0008006" key="4">
    <source>
        <dbReference type="Google" id="ProtNLM"/>
    </source>
</evidence>
<dbReference type="STRING" id="590652.BST39_04320"/>
<keyword evidence="1" id="KW-0812">Transmembrane</keyword>
<gene>
    <name evidence="2" type="ORF">BST39_04320</name>
</gene>
<evidence type="ECO:0000313" key="2">
    <source>
        <dbReference type="EMBL" id="ORB45450.1"/>
    </source>
</evidence>
<feature type="transmembrane region" description="Helical" evidence="1">
    <location>
        <begin position="14"/>
        <end position="36"/>
    </location>
</feature>
<dbReference type="AlphaFoldDB" id="A0A1X0IF10"/>
<feature type="transmembrane region" description="Helical" evidence="1">
    <location>
        <begin position="199"/>
        <end position="225"/>
    </location>
</feature>
<comment type="caution">
    <text evidence="2">The sequence shown here is derived from an EMBL/GenBank/DDBJ whole genome shotgun (WGS) entry which is preliminary data.</text>
</comment>
<sequence length="248" mass="27557">MVGITMHVKVEKGAAWLGLAMLGAFFVIFWGIAGLIPPMDPGASAEQIAKVYSEHHLRLSIGLTMMILLAFLFAPFFALLSRQVRRIEGYWGVMSLTQILLSATFPFGFALCSIFAVAAAYRPGRHPDVTQALNDIFWFMFVGLVGPLITQVVILAFAVFIDKRDVPSFPRWFGYFNIWYAVLGIPSCAIFLFKNGPLAWNGIFAFWIPLTVFSIWMVVVTVMLVKAVDVEAAERTARAAERAREPAA</sequence>
<evidence type="ECO:0000256" key="1">
    <source>
        <dbReference type="SAM" id="Phobius"/>
    </source>
</evidence>
<keyword evidence="3" id="KW-1185">Reference proteome</keyword>
<keyword evidence="1" id="KW-0472">Membrane</keyword>
<reference evidence="2 3" key="1">
    <citation type="submission" date="2017-02" db="EMBL/GenBank/DDBJ databases">
        <title>The new phylogeny of genus Mycobacterium.</title>
        <authorList>
            <person name="Tortoli E."/>
            <person name="Trovato A."/>
            <person name="Cirillo D.M."/>
        </authorList>
    </citation>
    <scope>NUCLEOTIDE SEQUENCE [LARGE SCALE GENOMIC DNA]</scope>
    <source>
        <strain evidence="2 3">DSM 45000</strain>
    </source>
</reference>
<keyword evidence="1" id="KW-1133">Transmembrane helix</keyword>
<dbReference type="Proteomes" id="UP000192513">
    <property type="component" value="Unassembled WGS sequence"/>
</dbReference>
<feature type="transmembrane region" description="Helical" evidence="1">
    <location>
        <begin position="136"/>
        <end position="160"/>
    </location>
</feature>